<keyword evidence="5" id="KW-0235">DNA replication</keyword>
<dbReference type="GO" id="GO:0003677">
    <property type="term" value="F:DNA binding"/>
    <property type="evidence" value="ECO:0007669"/>
    <property type="project" value="InterPro"/>
</dbReference>
<dbReference type="RefSeq" id="WP_075474220.1">
    <property type="nucleotide sequence ID" value="NZ_CP011299.1"/>
</dbReference>
<keyword evidence="3" id="KW-0808">Transferase</keyword>
<dbReference type="AlphaFoldDB" id="A0A172WDP3"/>
<dbReference type="EMBL" id="CP011299">
    <property type="protein sequence ID" value="ANF17098.1"/>
    <property type="molecule type" value="Genomic_DNA"/>
</dbReference>
<accession>A0A172WDP3</accession>
<evidence type="ECO:0000256" key="3">
    <source>
        <dbReference type="ARBA" id="ARBA00022679"/>
    </source>
</evidence>
<evidence type="ECO:0000259" key="10">
    <source>
        <dbReference type="Pfam" id="PF09115"/>
    </source>
</evidence>
<evidence type="ECO:0000313" key="12">
    <source>
        <dbReference type="Proteomes" id="UP000077654"/>
    </source>
</evidence>
<dbReference type="GO" id="GO:0003887">
    <property type="term" value="F:DNA-directed DNA polymerase activity"/>
    <property type="evidence" value="ECO:0007669"/>
    <property type="project" value="UniProtKB-KW"/>
</dbReference>
<dbReference type="SUPFAM" id="SSF48019">
    <property type="entry name" value="post-AAA+ oligomerization domain-like"/>
    <property type="match status" value="1"/>
</dbReference>
<evidence type="ECO:0000256" key="2">
    <source>
        <dbReference type="ARBA" id="ARBA00014363"/>
    </source>
</evidence>
<keyword evidence="12" id="KW-1185">Reference proteome</keyword>
<evidence type="ECO:0000256" key="1">
    <source>
        <dbReference type="ARBA" id="ARBA00012417"/>
    </source>
</evidence>
<sequence>MNLYPWLTIYYNNIIHQFKKYKKNYSILLKAPKGIGIESLAKNIGLWLLCSNKNKRDIHCEKCQNCKLMYATTHPDWYNVKLISKKDMIGVDTIRWLCNQIFHTPKKNKNKIIYLPNMSKITEYGTNALLKILEEPPKNTYFIIISYYSDQLLSTLHSRCMLYKISVPSETIGIHWLKNKNPGIKKNIFKTVLRINNGAPISSNNFIIKSLWKTREKFFFELKHAIKKNDILYMLKNFSLGYVENKIFWLCTILFDAMKMKYNFKSNITNLDQKDIIDRLKKKCSFTLLDTSLRSWMQCNCKLTNISGINTELLLTDQLLRWEKILTFHIN</sequence>
<evidence type="ECO:0000256" key="4">
    <source>
        <dbReference type="ARBA" id="ARBA00022695"/>
    </source>
</evidence>
<dbReference type="Gene3D" id="3.40.50.300">
    <property type="entry name" value="P-loop containing nucleotide triphosphate hydrolases"/>
    <property type="match status" value="1"/>
</dbReference>
<name>A0A172WDP3_BUCSC</name>
<evidence type="ECO:0000256" key="8">
    <source>
        <dbReference type="ARBA" id="ARBA00037724"/>
    </source>
</evidence>
<gene>
    <name evidence="11" type="ORF">XW81_01630</name>
</gene>
<dbReference type="PANTHER" id="PTHR11669">
    <property type="entry name" value="REPLICATION FACTOR C / DNA POLYMERASE III GAMMA-TAU SUBUNIT"/>
    <property type="match status" value="1"/>
</dbReference>
<dbReference type="InterPro" id="IPR015199">
    <property type="entry name" value="DNA_pol_III_delta_C"/>
</dbReference>
<comment type="function">
    <text evidence="8">DNA polymerase III is a complex, multichain enzyme responsible for most of the replicative synthesis in bacteria. This DNA polymerase also exhibits 3' to 5' exonuclease activity.</text>
</comment>
<dbReference type="SUPFAM" id="SSF52540">
    <property type="entry name" value="P-loop containing nucleoside triphosphate hydrolases"/>
    <property type="match status" value="1"/>
</dbReference>
<dbReference type="Gene3D" id="1.20.272.10">
    <property type="match status" value="1"/>
</dbReference>
<dbReference type="OrthoDB" id="9811073at2"/>
<proteinExistence type="predicted"/>
<evidence type="ECO:0000256" key="6">
    <source>
        <dbReference type="ARBA" id="ARBA00022932"/>
    </source>
</evidence>
<evidence type="ECO:0000256" key="7">
    <source>
        <dbReference type="ARBA" id="ARBA00026073"/>
    </source>
</evidence>
<evidence type="ECO:0000313" key="11">
    <source>
        <dbReference type="EMBL" id="ANF17098.1"/>
    </source>
</evidence>
<dbReference type="PATRIC" id="fig|118110.3.peg.327"/>
<dbReference type="GO" id="GO:0006261">
    <property type="term" value="P:DNA-templated DNA replication"/>
    <property type="evidence" value="ECO:0007669"/>
    <property type="project" value="TreeGrafter"/>
</dbReference>
<dbReference type="STRING" id="118110.XW81_01630"/>
<protein>
    <recommendedName>
        <fullName evidence="2">DNA polymerase III subunit delta'</fullName>
        <ecNumber evidence="1">2.7.7.7</ecNumber>
    </recommendedName>
</protein>
<dbReference type="GO" id="GO:0009360">
    <property type="term" value="C:DNA polymerase III complex"/>
    <property type="evidence" value="ECO:0007669"/>
    <property type="project" value="InterPro"/>
</dbReference>
<keyword evidence="6" id="KW-0239">DNA-directed DNA polymerase</keyword>
<dbReference type="InterPro" id="IPR050238">
    <property type="entry name" value="DNA_Rep/Repair_Clamp_Loader"/>
</dbReference>
<dbReference type="PANTHER" id="PTHR11669:SF8">
    <property type="entry name" value="DNA POLYMERASE III SUBUNIT DELTA"/>
    <property type="match status" value="1"/>
</dbReference>
<organism evidence="11 12">
    <name type="scientific">Buchnera aphidicola subsp. Schlechtendalia chinensis</name>
    <dbReference type="NCBI Taxonomy" id="118110"/>
    <lineage>
        <taxon>Bacteria</taxon>
        <taxon>Pseudomonadati</taxon>
        <taxon>Pseudomonadota</taxon>
        <taxon>Gammaproteobacteria</taxon>
        <taxon>Enterobacterales</taxon>
        <taxon>Erwiniaceae</taxon>
        <taxon>Buchnera</taxon>
    </lineage>
</organism>
<dbReference type="InterPro" id="IPR027417">
    <property type="entry name" value="P-loop_NTPase"/>
</dbReference>
<keyword evidence="4" id="KW-0548">Nucleotidyltransferase</keyword>
<reference evidence="11 12" key="1">
    <citation type="submission" date="2015-04" db="EMBL/GenBank/DDBJ databases">
        <title>Buchnera aphidicola assembly.</title>
        <authorList>
            <person name="Zhang Y."/>
        </authorList>
    </citation>
    <scope>NUCLEOTIDE SEQUENCE [LARGE SCALE GENOMIC DNA]</scope>
    <source>
        <strain evidence="11 12">SC</strain>
    </source>
</reference>
<comment type="catalytic activity">
    <reaction evidence="9">
        <text>DNA(n) + a 2'-deoxyribonucleoside 5'-triphosphate = DNA(n+1) + diphosphate</text>
        <dbReference type="Rhea" id="RHEA:22508"/>
        <dbReference type="Rhea" id="RHEA-COMP:17339"/>
        <dbReference type="Rhea" id="RHEA-COMP:17340"/>
        <dbReference type="ChEBI" id="CHEBI:33019"/>
        <dbReference type="ChEBI" id="CHEBI:61560"/>
        <dbReference type="ChEBI" id="CHEBI:173112"/>
        <dbReference type="EC" id="2.7.7.7"/>
    </reaction>
</comment>
<feature type="domain" description="DNA polymerase III delta subunit C-terminal" evidence="10">
    <location>
        <begin position="211"/>
        <end position="323"/>
    </location>
</feature>
<dbReference type="EC" id="2.7.7.7" evidence="1"/>
<dbReference type="Proteomes" id="UP000077654">
    <property type="component" value="Chromosome"/>
</dbReference>
<dbReference type="Pfam" id="PF13177">
    <property type="entry name" value="DNA_pol3_delta2"/>
    <property type="match status" value="1"/>
</dbReference>
<dbReference type="InterPro" id="IPR008921">
    <property type="entry name" value="DNA_pol3_clamp-load_cplx_C"/>
</dbReference>
<evidence type="ECO:0000256" key="9">
    <source>
        <dbReference type="ARBA" id="ARBA00049244"/>
    </source>
</evidence>
<dbReference type="Pfam" id="PF09115">
    <property type="entry name" value="DNApol3-delta_C"/>
    <property type="match status" value="1"/>
</dbReference>
<evidence type="ECO:0000256" key="5">
    <source>
        <dbReference type="ARBA" id="ARBA00022705"/>
    </source>
</evidence>
<comment type="subunit">
    <text evidence="7">DNA polymerase III contains a core (composed of alpha, epsilon and theta chains) that associates with a tau subunit. This core dimerizes to form the POLIII' complex. PolIII' associates with the gamma complex (composed of gamma, delta, delta', psi and chi chains) and with the beta chain to form the complete DNA polymerase III complex.</text>
</comment>